<dbReference type="AlphaFoldDB" id="A0A840F688"/>
<sequence length="116" mass="12392">MAADDPAAFLRSMLGEWEKMANSVGGAMLRSDEWSRGMNTASGATMNAQAASKDMMERALAAAQMPSRAEFEDLSARLARIEAALERIELRVAGGTPVAATKPRPSRSRKPPEAKG</sequence>
<keyword evidence="3" id="KW-1185">Reference proteome</keyword>
<name>A0A840F688_9SPHN</name>
<organism evidence="2 3">
    <name type="scientific">Sphingomonas jinjuensis</name>
    <dbReference type="NCBI Taxonomy" id="535907"/>
    <lineage>
        <taxon>Bacteria</taxon>
        <taxon>Pseudomonadati</taxon>
        <taxon>Pseudomonadota</taxon>
        <taxon>Alphaproteobacteria</taxon>
        <taxon>Sphingomonadales</taxon>
        <taxon>Sphingomonadaceae</taxon>
        <taxon>Sphingomonas</taxon>
    </lineage>
</organism>
<evidence type="ECO:0008006" key="4">
    <source>
        <dbReference type="Google" id="ProtNLM"/>
    </source>
</evidence>
<dbReference type="Proteomes" id="UP000529795">
    <property type="component" value="Unassembled WGS sequence"/>
</dbReference>
<proteinExistence type="predicted"/>
<evidence type="ECO:0000313" key="3">
    <source>
        <dbReference type="Proteomes" id="UP000529795"/>
    </source>
</evidence>
<protein>
    <recommendedName>
        <fullName evidence="4">Poly(3-hydroxyalkanoate) polymerase subunit PhaE</fullName>
    </recommendedName>
</protein>
<comment type="caution">
    <text evidence="2">The sequence shown here is derived from an EMBL/GenBank/DDBJ whole genome shotgun (WGS) entry which is preliminary data.</text>
</comment>
<gene>
    <name evidence="2" type="ORF">GGQ80_001181</name>
</gene>
<dbReference type="RefSeq" id="WP_183982984.1">
    <property type="nucleotide sequence ID" value="NZ_JACIEV010000003.1"/>
</dbReference>
<evidence type="ECO:0000313" key="2">
    <source>
        <dbReference type="EMBL" id="MBB4153279.1"/>
    </source>
</evidence>
<reference evidence="2 3" key="1">
    <citation type="submission" date="2020-08" db="EMBL/GenBank/DDBJ databases">
        <title>Genomic Encyclopedia of Type Strains, Phase IV (KMG-IV): sequencing the most valuable type-strain genomes for metagenomic binning, comparative biology and taxonomic classification.</title>
        <authorList>
            <person name="Goeker M."/>
        </authorList>
    </citation>
    <scope>NUCLEOTIDE SEQUENCE [LARGE SCALE GENOMIC DNA]</scope>
    <source>
        <strain evidence="2 3">YC6723</strain>
    </source>
</reference>
<feature type="region of interest" description="Disordered" evidence="1">
    <location>
        <begin position="94"/>
        <end position="116"/>
    </location>
</feature>
<dbReference type="EMBL" id="JACIEV010000003">
    <property type="protein sequence ID" value="MBB4153279.1"/>
    <property type="molecule type" value="Genomic_DNA"/>
</dbReference>
<accession>A0A840F688</accession>
<evidence type="ECO:0000256" key="1">
    <source>
        <dbReference type="SAM" id="MobiDB-lite"/>
    </source>
</evidence>